<dbReference type="InterPro" id="IPR032710">
    <property type="entry name" value="NTF2-like_dom_sf"/>
</dbReference>
<organism evidence="2 3">
    <name type="scientific">Chryseobacterium formosense</name>
    <dbReference type="NCBI Taxonomy" id="236814"/>
    <lineage>
        <taxon>Bacteria</taxon>
        <taxon>Pseudomonadati</taxon>
        <taxon>Bacteroidota</taxon>
        <taxon>Flavobacteriia</taxon>
        <taxon>Flavobacteriales</taxon>
        <taxon>Weeksellaceae</taxon>
        <taxon>Chryseobacterium group</taxon>
        <taxon>Chryseobacterium</taxon>
    </lineage>
</organism>
<dbReference type="SUPFAM" id="SSF54427">
    <property type="entry name" value="NTF2-like"/>
    <property type="match status" value="1"/>
</dbReference>
<dbReference type="Gene3D" id="3.10.450.50">
    <property type="match status" value="1"/>
</dbReference>
<comment type="caution">
    <text evidence="2">The sequence shown here is derived from an EMBL/GenBank/DDBJ whole genome shotgun (WGS) entry which is preliminary data.</text>
</comment>
<dbReference type="Proteomes" id="UP000028713">
    <property type="component" value="Unassembled WGS sequence"/>
</dbReference>
<dbReference type="RefSeq" id="WP_034679561.1">
    <property type="nucleotide sequence ID" value="NZ_FPAP01000003.1"/>
</dbReference>
<keyword evidence="3" id="KW-1185">Reference proteome</keyword>
<gene>
    <name evidence="2" type="ORF">IX39_20040</name>
</gene>
<keyword evidence="2" id="KW-0413">Isomerase</keyword>
<evidence type="ECO:0000313" key="2">
    <source>
        <dbReference type="EMBL" id="KFE97563.1"/>
    </source>
</evidence>
<sequence>MNLKQILKEANACIANGNYDQFLTYCTIDTHWTFVGETSLTGIDEVRDYMNEAYIKPPKFKVDIMIEEGNYLTAVGTISIVNTNSLWIDYEYCDVWRFENGKLAELKAFVVN</sequence>
<accession>A0A085YZF0</accession>
<dbReference type="OrthoDB" id="6692273at2"/>
<name>A0A085YZF0_9FLAO</name>
<protein>
    <submittedName>
        <fullName evidence="2">Ketosteroid isomerase</fullName>
    </submittedName>
</protein>
<feature type="domain" description="SnoaL-like" evidence="1">
    <location>
        <begin position="11"/>
        <end position="105"/>
    </location>
</feature>
<reference evidence="2 3" key="1">
    <citation type="submission" date="2014-07" db="EMBL/GenBank/DDBJ databases">
        <title>Genome of Chryseobacterium formosense LMG 24722.</title>
        <authorList>
            <person name="Pipes S.E."/>
            <person name="Stropko S.J."/>
            <person name="Newman J.D."/>
        </authorList>
    </citation>
    <scope>NUCLEOTIDE SEQUENCE [LARGE SCALE GENOMIC DNA]</scope>
    <source>
        <strain evidence="2 3">LMG 24722</strain>
    </source>
</reference>
<dbReference type="Pfam" id="PF12680">
    <property type="entry name" value="SnoaL_2"/>
    <property type="match status" value="1"/>
</dbReference>
<dbReference type="GO" id="GO:0016853">
    <property type="term" value="F:isomerase activity"/>
    <property type="evidence" value="ECO:0007669"/>
    <property type="project" value="UniProtKB-KW"/>
</dbReference>
<dbReference type="EMBL" id="JPRP01000005">
    <property type="protein sequence ID" value="KFE97563.1"/>
    <property type="molecule type" value="Genomic_DNA"/>
</dbReference>
<proteinExistence type="predicted"/>
<dbReference type="InterPro" id="IPR037401">
    <property type="entry name" value="SnoaL-like"/>
</dbReference>
<dbReference type="eggNOG" id="COG3631">
    <property type="taxonomic scope" value="Bacteria"/>
</dbReference>
<evidence type="ECO:0000259" key="1">
    <source>
        <dbReference type="Pfam" id="PF12680"/>
    </source>
</evidence>
<dbReference type="STRING" id="236814.IX39_20040"/>
<evidence type="ECO:0000313" key="3">
    <source>
        <dbReference type="Proteomes" id="UP000028713"/>
    </source>
</evidence>
<dbReference type="AlphaFoldDB" id="A0A085YZF0"/>